<organism evidence="2 4">
    <name type="scientific">Ciceribacter sichuanensis</name>
    <dbReference type="NCBI Taxonomy" id="2949647"/>
    <lineage>
        <taxon>Bacteria</taxon>
        <taxon>Pseudomonadati</taxon>
        <taxon>Pseudomonadota</taxon>
        <taxon>Alphaproteobacteria</taxon>
        <taxon>Hyphomicrobiales</taxon>
        <taxon>Rhizobiaceae</taxon>
        <taxon>Ciceribacter</taxon>
    </lineage>
</organism>
<evidence type="ECO:0000313" key="4">
    <source>
        <dbReference type="Proteomes" id="UP001155380"/>
    </source>
</evidence>
<evidence type="ECO:0000313" key="3">
    <source>
        <dbReference type="Proteomes" id="UP001155079"/>
    </source>
</evidence>
<reference evidence="2 3" key="1">
    <citation type="submission" date="2022-06" db="EMBL/GenBank/DDBJ databases">
        <authorList>
            <person name="Sun Q."/>
        </authorList>
    </citation>
    <scope>NUCLEOTIDE SEQUENCE</scope>
    <source>
        <strain evidence="2">S101</strain>
        <strain evidence="1 3">S153</strain>
    </source>
</reference>
<evidence type="ECO:0000313" key="2">
    <source>
        <dbReference type="EMBL" id="MCO5957209.1"/>
    </source>
</evidence>
<dbReference type="Proteomes" id="UP001155079">
    <property type="component" value="Unassembled WGS sequence"/>
</dbReference>
<proteinExistence type="predicted"/>
<name>A0AAJ1BVU5_9HYPH</name>
<keyword evidence="3" id="KW-1185">Reference proteome</keyword>
<protein>
    <submittedName>
        <fullName evidence="2">Uncharacterized protein</fullName>
    </submittedName>
</protein>
<comment type="caution">
    <text evidence="2">The sequence shown here is derived from an EMBL/GenBank/DDBJ whole genome shotgun (WGS) entry which is preliminary data.</text>
</comment>
<dbReference type="RefSeq" id="WP_250915547.1">
    <property type="nucleotide sequence ID" value="NZ_JAMQAY010000002.1"/>
</dbReference>
<sequence length="97" mass="11158">MWTAFRNLFSWPDRFDGLFGDVAFRTEQETGQFQHSFMEWRVKKGLNSGELLIGLAMKPDGYAGPDGSVTNYINFDLATAVRLRDKLDECIEFASRR</sequence>
<accession>A0AAJ1BVU5</accession>
<gene>
    <name evidence="1" type="ORF">NBH20_07105</name>
    <name evidence="2" type="ORF">NBH21_10540</name>
</gene>
<dbReference type="EMBL" id="JAMXLX010000002">
    <property type="protein sequence ID" value="MCO5957209.1"/>
    <property type="molecule type" value="Genomic_DNA"/>
</dbReference>
<evidence type="ECO:0000313" key="1">
    <source>
        <dbReference type="EMBL" id="MCM2400918.1"/>
    </source>
</evidence>
<dbReference type="EMBL" id="JAMQAY010000002">
    <property type="protein sequence ID" value="MCM2400918.1"/>
    <property type="molecule type" value="Genomic_DNA"/>
</dbReference>
<dbReference type="AlphaFoldDB" id="A0AAJ1BVU5"/>
<dbReference type="Proteomes" id="UP001155380">
    <property type="component" value="Unassembled WGS sequence"/>
</dbReference>